<feature type="region of interest" description="Disordered" evidence="3">
    <location>
        <begin position="31"/>
        <end position="65"/>
    </location>
</feature>
<feature type="region of interest" description="Disordered" evidence="3">
    <location>
        <begin position="550"/>
        <end position="651"/>
    </location>
</feature>
<dbReference type="SUPFAM" id="SSF47370">
    <property type="entry name" value="Bromodomain"/>
    <property type="match status" value="1"/>
</dbReference>
<dbReference type="Proteomes" id="UP001046870">
    <property type="component" value="Chromosome 6"/>
</dbReference>
<dbReference type="Pfam" id="PF23450">
    <property type="entry name" value="KIAA2026_hel"/>
    <property type="match status" value="1"/>
</dbReference>
<dbReference type="PANTHER" id="PTHR31095:SF3">
    <property type="entry name" value="RIKEN CDNA 9930021J03 GENE"/>
    <property type="match status" value="1"/>
</dbReference>
<dbReference type="PROSITE" id="PS50014">
    <property type="entry name" value="BROMODOMAIN_2"/>
    <property type="match status" value="1"/>
</dbReference>
<gene>
    <name evidence="5" type="ORF">MATL_G00089430</name>
</gene>
<evidence type="ECO:0000259" key="4">
    <source>
        <dbReference type="PROSITE" id="PS50014"/>
    </source>
</evidence>
<dbReference type="EMBL" id="JAFDVH010000006">
    <property type="protein sequence ID" value="KAG7477052.1"/>
    <property type="molecule type" value="Genomic_DNA"/>
</dbReference>
<evidence type="ECO:0000313" key="5">
    <source>
        <dbReference type="EMBL" id="KAG7477052.1"/>
    </source>
</evidence>
<feature type="compositionally biased region" description="Basic and acidic residues" evidence="3">
    <location>
        <begin position="96"/>
        <end position="105"/>
    </location>
</feature>
<dbReference type="InterPro" id="IPR036427">
    <property type="entry name" value="Bromodomain-like_sf"/>
</dbReference>
<feature type="compositionally biased region" description="Basic residues" evidence="3">
    <location>
        <begin position="808"/>
        <end position="818"/>
    </location>
</feature>
<feature type="region of interest" description="Disordered" evidence="3">
    <location>
        <begin position="803"/>
        <end position="836"/>
    </location>
</feature>
<dbReference type="SMART" id="SM00297">
    <property type="entry name" value="BROMO"/>
    <property type="match status" value="1"/>
</dbReference>
<evidence type="ECO:0000256" key="2">
    <source>
        <dbReference type="PROSITE-ProRule" id="PRU00035"/>
    </source>
</evidence>
<feature type="compositionally biased region" description="Basic and acidic residues" evidence="3">
    <location>
        <begin position="994"/>
        <end position="1006"/>
    </location>
</feature>
<keyword evidence="1 2" id="KW-0103">Bromodomain</keyword>
<evidence type="ECO:0000256" key="1">
    <source>
        <dbReference type="ARBA" id="ARBA00023117"/>
    </source>
</evidence>
<feature type="compositionally biased region" description="Basic residues" evidence="3">
    <location>
        <begin position="758"/>
        <end position="772"/>
    </location>
</feature>
<keyword evidence="6" id="KW-1185">Reference proteome</keyword>
<dbReference type="InterPro" id="IPR056522">
    <property type="entry name" value="KIAA2026_hel"/>
</dbReference>
<feature type="region of interest" description="Disordered" evidence="3">
    <location>
        <begin position="666"/>
        <end position="695"/>
    </location>
</feature>
<dbReference type="CDD" id="cd04369">
    <property type="entry name" value="Bromodomain"/>
    <property type="match status" value="1"/>
</dbReference>
<feature type="compositionally biased region" description="Polar residues" evidence="3">
    <location>
        <begin position="1275"/>
        <end position="1291"/>
    </location>
</feature>
<dbReference type="InterPro" id="IPR040214">
    <property type="entry name" value="BRD10"/>
</dbReference>
<feature type="compositionally biased region" description="Low complexity" evidence="3">
    <location>
        <begin position="1197"/>
        <end position="1206"/>
    </location>
</feature>
<dbReference type="PANTHER" id="PTHR31095">
    <property type="entry name" value="RIKEN CDNA 9930021J03 GENE"/>
    <property type="match status" value="1"/>
</dbReference>
<proteinExistence type="predicted"/>
<feature type="compositionally biased region" description="Polar residues" evidence="3">
    <location>
        <begin position="78"/>
        <end position="92"/>
    </location>
</feature>
<name>A0A9D3TBF4_MEGAT</name>
<feature type="region of interest" description="Disordered" evidence="3">
    <location>
        <begin position="709"/>
        <end position="789"/>
    </location>
</feature>
<evidence type="ECO:0000256" key="3">
    <source>
        <dbReference type="SAM" id="MobiDB-lite"/>
    </source>
</evidence>
<protein>
    <recommendedName>
        <fullName evidence="4">Bromo domain-containing protein</fullName>
    </recommendedName>
</protein>
<feature type="compositionally biased region" description="Basic and acidic residues" evidence="3">
    <location>
        <begin position="746"/>
        <end position="757"/>
    </location>
</feature>
<evidence type="ECO:0000313" key="6">
    <source>
        <dbReference type="Proteomes" id="UP001046870"/>
    </source>
</evidence>
<feature type="region of interest" description="Disordered" evidence="3">
    <location>
        <begin position="252"/>
        <end position="276"/>
    </location>
</feature>
<organism evidence="5 6">
    <name type="scientific">Megalops atlanticus</name>
    <name type="common">Tarpon</name>
    <name type="synonym">Clupea gigantea</name>
    <dbReference type="NCBI Taxonomy" id="7932"/>
    <lineage>
        <taxon>Eukaryota</taxon>
        <taxon>Metazoa</taxon>
        <taxon>Chordata</taxon>
        <taxon>Craniata</taxon>
        <taxon>Vertebrata</taxon>
        <taxon>Euteleostomi</taxon>
        <taxon>Actinopterygii</taxon>
        <taxon>Neopterygii</taxon>
        <taxon>Teleostei</taxon>
        <taxon>Elopiformes</taxon>
        <taxon>Megalopidae</taxon>
        <taxon>Megalops</taxon>
    </lineage>
</organism>
<dbReference type="Pfam" id="PF00439">
    <property type="entry name" value="Bromodomain"/>
    <property type="match status" value="1"/>
</dbReference>
<dbReference type="Gene3D" id="1.20.920.10">
    <property type="entry name" value="Bromodomain-like"/>
    <property type="match status" value="1"/>
</dbReference>
<feature type="region of interest" description="Disordered" evidence="3">
    <location>
        <begin position="1122"/>
        <end position="1141"/>
    </location>
</feature>
<feature type="region of interest" description="Disordered" evidence="3">
    <location>
        <begin position="78"/>
        <end position="122"/>
    </location>
</feature>
<accession>A0A9D3TBF4</accession>
<feature type="region of interest" description="Disordered" evidence="3">
    <location>
        <begin position="934"/>
        <end position="1060"/>
    </location>
</feature>
<feature type="compositionally biased region" description="Basic and acidic residues" evidence="3">
    <location>
        <begin position="946"/>
        <end position="981"/>
    </location>
</feature>
<feature type="region of interest" description="Disordered" evidence="3">
    <location>
        <begin position="1275"/>
        <end position="1300"/>
    </location>
</feature>
<feature type="compositionally biased region" description="Basic and acidic residues" evidence="3">
    <location>
        <begin position="604"/>
        <end position="618"/>
    </location>
</feature>
<dbReference type="InterPro" id="IPR001487">
    <property type="entry name" value="Bromodomain"/>
</dbReference>
<feature type="compositionally biased region" description="Polar residues" evidence="3">
    <location>
        <begin position="53"/>
        <end position="65"/>
    </location>
</feature>
<reference evidence="5" key="1">
    <citation type="submission" date="2021-01" db="EMBL/GenBank/DDBJ databases">
        <authorList>
            <person name="Zahm M."/>
            <person name="Roques C."/>
            <person name="Cabau C."/>
            <person name="Klopp C."/>
            <person name="Donnadieu C."/>
            <person name="Jouanno E."/>
            <person name="Lampietro C."/>
            <person name="Louis A."/>
            <person name="Herpin A."/>
            <person name="Echchiki A."/>
            <person name="Berthelot C."/>
            <person name="Parey E."/>
            <person name="Roest-Crollius H."/>
            <person name="Braasch I."/>
            <person name="Postlethwait J."/>
            <person name="Bobe J."/>
            <person name="Montfort J."/>
            <person name="Bouchez O."/>
            <person name="Begum T."/>
            <person name="Mejri S."/>
            <person name="Adams A."/>
            <person name="Chen W.-J."/>
            <person name="Guiguen Y."/>
        </authorList>
    </citation>
    <scope>NUCLEOTIDE SEQUENCE</scope>
    <source>
        <strain evidence="5">YG-15Mar2019-1</strain>
        <tissue evidence="5">Brain</tissue>
    </source>
</reference>
<feature type="region of interest" description="Disordered" evidence="3">
    <location>
        <begin position="299"/>
        <end position="319"/>
    </location>
</feature>
<feature type="compositionally biased region" description="Basic and acidic residues" evidence="3">
    <location>
        <begin position="550"/>
        <end position="559"/>
    </location>
</feature>
<sequence length="1473" mass="161927">MKVQTDSSVGIETCNLSEISLHDAVERNEMTNKTEKRKHLQNPDYVSQDEQETGSQQNPLTLPQESVFSSTELNRTTGELSNGTLLTATPGSPISDCKDDSRVLGDGEPEISEDSRSLPEDCKSSVINDEDDLSYELQQAYRIFHGFLLEKHKSITAPFMNPMNAEENSDSDRLQEPMWFRKMEKKFVNKEYETITEFVADFRQMLENCYRIHGVDHWISKQAQKLEIMLEQKLTLLSRTLREKTSLAVTSKGRFGTEEDKGLGSTSTRRRSVPRSLATITMGASESLMVQALRLEEQQRAKEEKRQREQEKKEAEEASAKELEEWEQGLLAQASPWSIGTVWELPAIGHFLCLAQTVLNLPEIVFFELERCLLMPRCSTFLAKVMTSLLCHPQRRATLHRRPTLTYRRWEAALRQKVLGWYQAMARAEDTAACAEQLGLCPQFFRTLGEVSPLEEWPFHLLPFNQRVWLLKGLCDYVYENQKEVQDAVLAQPIHECRESILGYDGHDNAYIHFPHFCGADLRIYCQSPCSSPEFPFPPIRVRRQELKETAEGGLETKGHQVSTGTGQQGVKEEADSCSAAQKEDDCGSSHVWGLVGGSGGGEGDTHVKVKAEPDQKGHNSLHHPCKEDGSTSSMSSVKEEPMEVQSGPEVKKEGCLEHVKAESCESRLQVGEGEKSNKRTSPANPGETLSGVVPLSPGQIRVVSAGTSTEAQEPCPACSSNADPKQEHHRCCPMAPRPTAASPDHSPHKSPTEGKACRLHPKKKKRKKKKVKELGTKEGQGKPGGTRLNLAKAFKNNLLKAATTEKKKGKRKKRKLGKKFESKKVGAKKRKAGPKLPAEPTFQLVCTSLEELRELISKTEDELDELESTRKKSGRWYFRREAVKDLHITLIRLLNELSPWEPKLVKAFQRNRARLKKDFDDFKKHPDYNNFVREEWTGEEGDGGQGKDSHSSTDSIKPADGDDKQDQAAKKDTVTADDAKQQGVEILGRTRSARRESIASDEQKPALRNSKRRQSGSTDEELTPRKKNKNTAEEQTSPAAQTEARPREPNAAAQSVVTETSRVTTPMAVFHKGSTPIQALLAKSVGNKVTLISQPAAAAMTASQMQNKPAVSTQTAKVSVSPTQAPQPVPTPKSPAQAAHAMPGGLDLLRKNSNSPVKIAVQPVLNQKTGEKILQQVVILPSNLLIQRQLEKDPQKPQQQKIPAPVSKATVPLPSSPNFARPDDVNKIPIQPVAPLTEAYSRSVSTSTISSSLPTGVTSTYRGASVSKICTTQNVSTNKSAVTSDASTNPSKPPDAKQELKTVCIRDSQSILVTTRGGNTGVVKVQTSDQNVPGASPPSPVIAISPQFQAFLVSKSSSPTASTPPALSSTATTVSPPTFSRPAPFVSLSQAPSTIPIPISAEKPSSIQCTSSCSVSHAKSKKGNTDCTTPANHISTPTTIRCDSKPLTCCSCSCPSPGYYCREVYCDNSTIN</sequence>
<feature type="region of interest" description="Disordered" evidence="3">
    <location>
        <begin position="1193"/>
        <end position="1227"/>
    </location>
</feature>
<feature type="compositionally biased region" description="Basic and acidic residues" evidence="3">
    <location>
        <begin position="113"/>
        <end position="122"/>
    </location>
</feature>
<feature type="domain" description="Bromo" evidence="4">
    <location>
        <begin position="151"/>
        <end position="220"/>
    </location>
</feature>
<dbReference type="OrthoDB" id="21449at2759"/>
<comment type="caution">
    <text evidence="5">The sequence shown here is derived from an EMBL/GenBank/DDBJ whole genome shotgun (WGS) entry which is preliminary data.</text>
</comment>